<name>A0A553IJ30_ACHLA</name>
<dbReference type="EMBL" id="VKID01000001">
    <property type="protein sequence ID" value="TRY00199.1"/>
    <property type="molecule type" value="Genomic_DNA"/>
</dbReference>
<dbReference type="InterPro" id="IPR013324">
    <property type="entry name" value="RNA_pol_sigma_r3/r4-like"/>
</dbReference>
<dbReference type="Proteomes" id="UP000315938">
    <property type="component" value="Unassembled WGS sequence"/>
</dbReference>
<gene>
    <name evidence="4" type="ORF">FNV44_03900</name>
</gene>
<dbReference type="Pfam" id="PF04297">
    <property type="entry name" value="UPF0122"/>
    <property type="match status" value="1"/>
</dbReference>
<dbReference type="GeneID" id="41338532"/>
<dbReference type="PANTHER" id="PTHR40083">
    <property type="entry name" value="UPF0122 PROTEIN CBO2450/CLC_2298"/>
    <property type="match status" value="1"/>
</dbReference>
<evidence type="ECO:0000256" key="1">
    <source>
        <dbReference type="ARBA" id="ARBA00008720"/>
    </source>
</evidence>
<dbReference type="Gene3D" id="1.10.10.10">
    <property type="entry name" value="Winged helix-like DNA-binding domain superfamily/Winged helix DNA-binding domain"/>
    <property type="match status" value="1"/>
</dbReference>
<accession>A0A553IJ30</accession>
<dbReference type="InterPro" id="IPR054831">
    <property type="entry name" value="UPF0122_fam_protein"/>
</dbReference>
<dbReference type="RefSeq" id="WP_012242301.1">
    <property type="nucleotide sequence ID" value="NZ_JACAOE010000001.1"/>
</dbReference>
<comment type="similarity">
    <text evidence="1 3">Belongs to the UPF0122 family.</text>
</comment>
<dbReference type="InterPro" id="IPR036388">
    <property type="entry name" value="WH-like_DNA-bd_sf"/>
</dbReference>
<sequence length="104" mass="12477">MENLEKTEYLNTLYSFYSELLTDKQQAYYTNYYHMDLTLQEIADIFDVSRNAVHTQLKNVEQILNNFEAKLKLVETSQKRSKLLDQLESTKDLKYIDELRKLDE</sequence>
<dbReference type="PANTHER" id="PTHR40083:SF1">
    <property type="entry name" value="UPF0122 PROTEIN YLXM"/>
    <property type="match status" value="1"/>
</dbReference>
<comment type="function">
    <text evidence="2 3">Might take part in the signal recognition particle (SRP) pathway. This is inferred from the conservation of its genetic proximity to ftsY/ffh. May be a regulatory protein.</text>
</comment>
<dbReference type="InterPro" id="IPR007394">
    <property type="entry name" value="UPF0122"/>
</dbReference>
<evidence type="ECO:0000256" key="2">
    <source>
        <dbReference type="ARBA" id="ARBA00024764"/>
    </source>
</evidence>
<reference evidence="4 5" key="1">
    <citation type="submission" date="2019-07" db="EMBL/GenBank/DDBJ databases">
        <title>Genome sequence of Acholeplasma laidlawii strain with increased resistance to erythromycin.</title>
        <authorList>
            <person name="Medvedeva E.S."/>
            <person name="Baranova N.B."/>
            <person name="Siniagina M.N."/>
            <person name="Mouzykantov A."/>
            <person name="Chernova O.A."/>
            <person name="Chernov V.M."/>
        </authorList>
    </citation>
    <scope>NUCLEOTIDE SEQUENCE [LARGE SCALE GENOMIC DNA]</scope>
    <source>
        <strain evidence="4 5">PG8REry</strain>
    </source>
</reference>
<proteinExistence type="inferred from homology"/>
<evidence type="ECO:0000256" key="3">
    <source>
        <dbReference type="HAMAP-Rule" id="MF_00245"/>
    </source>
</evidence>
<organism evidence="4 5">
    <name type="scientific">Acholeplasma laidlawii</name>
    <dbReference type="NCBI Taxonomy" id="2148"/>
    <lineage>
        <taxon>Bacteria</taxon>
        <taxon>Bacillati</taxon>
        <taxon>Mycoplasmatota</taxon>
        <taxon>Mollicutes</taxon>
        <taxon>Acholeplasmatales</taxon>
        <taxon>Acholeplasmataceae</taxon>
        <taxon>Acholeplasma</taxon>
    </lineage>
</organism>
<evidence type="ECO:0000313" key="5">
    <source>
        <dbReference type="Proteomes" id="UP000315938"/>
    </source>
</evidence>
<dbReference type="NCBIfam" id="NF045758">
    <property type="entry name" value="YlxM"/>
    <property type="match status" value="1"/>
</dbReference>
<dbReference type="SUPFAM" id="SSF88659">
    <property type="entry name" value="Sigma3 and sigma4 domains of RNA polymerase sigma factors"/>
    <property type="match status" value="1"/>
</dbReference>
<evidence type="ECO:0000313" key="4">
    <source>
        <dbReference type="EMBL" id="TRY00199.1"/>
    </source>
</evidence>
<dbReference type="OMA" id="YYKNRSI"/>
<comment type="caution">
    <text evidence="4">The sequence shown here is derived from an EMBL/GenBank/DDBJ whole genome shotgun (WGS) entry which is preliminary data.</text>
</comment>
<dbReference type="AlphaFoldDB" id="A0A553IJ30"/>
<protein>
    <recommendedName>
        <fullName evidence="3">UPF0122 protein FNV44_03900</fullName>
    </recommendedName>
</protein>
<dbReference type="HAMAP" id="MF_00245">
    <property type="entry name" value="UPF0122"/>
    <property type="match status" value="1"/>
</dbReference>